<dbReference type="GO" id="GO:0031177">
    <property type="term" value="F:phosphopantetheine binding"/>
    <property type="evidence" value="ECO:0007669"/>
    <property type="project" value="InterPro"/>
</dbReference>
<dbReference type="PROSITE" id="PS00455">
    <property type="entry name" value="AMP_BINDING"/>
    <property type="match status" value="2"/>
</dbReference>
<dbReference type="InterPro" id="IPR000873">
    <property type="entry name" value="AMP-dep_synth/lig_dom"/>
</dbReference>
<dbReference type="CDD" id="cd05918">
    <property type="entry name" value="A_NRPS_SidN3_like"/>
    <property type="match status" value="1"/>
</dbReference>
<dbReference type="Pfam" id="PF00501">
    <property type="entry name" value="AMP-binding"/>
    <property type="match status" value="2"/>
</dbReference>
<dbReference type="Gene3D" id="3.30.559.10">
    <property type="entry name" value="Chloramphenicol acetyltransferase-like domain"/>
    <property type="match status" value="2"/>
</dbReference>
<feature type="domain" description="Carrier" evidence="4">
    <location>
        <begin position="2160"/>
        <end position="2235"/>
    </location>
</feature>
<dbReference type="Pfam" id="PF00668">
    <property type="entry name" value="Condensation"/>
    <property type="match status" value="2"/>
</dbReference>
<feature type="non-terminal residue" evidence="5">
    <location>
        <position position="1"/>
    </location>
</feature>
<dbReference type="InterPro" id="IPR006162">
    <property type="entry name" value="Ppantetheine_attach_site"/>
</dbReference>
<gene>
    <name evidence="5" type="ORF">MYCFIDRAFT_93888</name>
</gene>
<dbReference type="InterPro" id="IPR029063">
    <property type="entry name" value="SAM-dependent_MTases_sf"/>
</dbReference>
<dbReference type="GO" id="GO:0044550">
    <property type="term" value="P:secondary metabolite biosynthetic process"/>
    <property type="evidence" value="ECO:0007669"/>
    <property type="project" value="TreeGrafter"/>
</dbReference>
<dbReference type="InterPro" id="IPR001242">
    <property type="entry name" value="Condensation_dom"/>
</dbReference>
<dbReference type="SUPFAM" id="SSF53335">
    <property type="entry name" value="S-adenosyl-L-methionine-dependent methyltransferases"/>
    <property type="match status" value="1"/>
</dbReference>
<dbReference type="KEGG" id="pfj:MYCFIDRAFT_93888"/>
<dbReference type="Proteomes" id="UP000016932">
    <property type="component" value="Unassembled WGS sequence"/>
</dbReference>
<dbReference type="CDD" id="cd02440">
    <property type="entry name" value="AdoMet_MTases"/>
    <property type="match status" value="1"/>
</dbReference>
<keyword evidence="6" id="KW-1185">Reference proteome</keyword>
<dbReference type="SUPFAM" id="SSF52777">
    <property type="entry name" value="CoA-dependent acyltransferases"/>
    <property type="match status" value="4"/>
</dbReference>
<dbReference type="PANTHER" id="PTHR45527:SF1">
    <property type="entry name" value="FATTY ACID SYNTHASE"/>
    <property type="match status" value="1"/>
</dbReference>
<accession>M2ZZE4</accession>
<protein>
    <recommendedName>
        <fullName evidence="4">Carrier domain-containing protein</fullName>
    </recommendedName>
</protein>
<dbReference type="NCBIfam" id="TIGR01733">
    <property type="entry name" value="AA-adenyl-dom"/>
    <property type="match status" value="1"/>
</dbReference>
<organism evidence="5 6">
    <name type="scientific">Pseudocercospora fijiensis (strain CIRAD86)</name>
    <name type="common">Black leaf streak disease fungus</name>
    <name type="synonym">Mycosphaerella fijiensis</name>
    <dbReference type="NCBI Taxonomy" id="383855"/>
    <lineage>
        <taxon>Eukaryota</taxon>
        <taxon>Fungi</taxon>
        <taxon>Dikarya</taxon>
        <taxon>Ascomycota</taxon>
        <taxon>Pezizomycotina</taxon>
        <taxon>Dothideomycetes</taxon>
        <taxon>Dothideomycetidae</taxon>
        <taxon>Mycosphaerellales</taxon>
        <taxon>Mycosphaerellaceae</taxon>
        <taxon>Pseudocercospora</taxon>
    </lineage>
</organism>
<dbReference type="Gene3D" id="3.30.300.30">
    <property type="match status" value="3"/>
</dbReference>
<reference evidence="5 6" key="1">
    <citation type="journal article" date="2012" name="PLoS Pathog.">
        <title>Diverse lifestyles and strategies of plant pathogenesis encoded in the genomes of eighteen Dothideomycetes fungi.</title>
        <authorList>
            <person name="Ohm R.A."/>
            <person name="Feau N."/>
            <person name="Henrissat B."/>
            <person name="Schoch C.L."/>
            <person name="Horwitz B.A."/>
            <person name="Barry K.W."/>
            <person name="Condon B.J."/>
            <person name="Copeland A.C."/>
            <person name="Dhillon B."/>
            <person name="Glaser F."/>
            <person name="Hesse C.N."/>
            <person name="Kosti I."/>
            <person name="LaButti K."/>
            <person name="Lindquist E.A."/>
            <person name="Lucas S."/>
            <person name="Salamov A.A."/>
            <person name="Bradshaw R.E."/>
            <person name="Ciuffetti L."/>
            <person name="Hamelin R.C."/>
            <person name="Kema G.H.J."/>
            <person name="Lawrence C."/>
            <person name="Scott J.A."/>
            <person name="Spatafora J.W."/>
            <person name="Turgeon B.G."/>
            <person name="de Wit P.J.G.M."/>
            <person name="Zhong S."/>
            <person name="Goodwin S.B."/>
            <person name="Grigoriev I.V."/>
        </authorList>
    </citation>
    <scope>NUCLEOTIDE SEQUENCE [LARGE SCALE GENOMIC DNA]</scope>
    <source>
        <strain evidence="5 6">CIRAD86</strain>
    </source>
</reference>
<dbReference type="InterPro" id="IPR023213">
    <property type="entry name" value="CAT-like_dom_sf"/>
</dbReference>
<dbReference type="Pfam" id="PF00550">
    <property type="entry name" value="PP-binding"/>
    <property type="match status" value="2"/>
</dbReference>
<dbReference type="GO" id="GO:0043041">
    <property type="term" value="P:amino acid activation for nonribosomal peptide biosynthetic process"/>
    <property type="evidence" value="ECO:0007669"/>
    <property type="project" value="TreeGrafter"/>
</dbReference>
<evidence type="ECO:0000256" key="2">
    <source>
        <dbReference type="ARBA" id="ARBA00022553"/>
    </source>
</evidence>
<dbReference type="OrthoDB" id="3641063at2759"/>
<dbReference type="HOGENOM" id="CLU_000022_60_1_1"/>
<dbReference type="STRING" id="383855.M2ZZE4"/>
<dbReference type="SUPFAM" id="SSF56801">
    <property type="entry name" value="Acetyl-CoA synthetase-like"/>
    <property type="match status" value="2"/>
</dbReference>
<keyword evidence="1" id="KW-0596">Phosphopantetheine</keyword>
<dbReference type="InterPro" id="IPR020845">
    <property type="entry name" value="AMP-binding_CS"/>
</dbReference>
<dbReference type="InterPro" id="IPR029058">
    <property type="entry name" value="AB_hydrolase_fold"/>
</dbReference>
<dbReference type="VEuPathDB" id="FungiDB:MYCFIDRAFT_93888"/>
<evidence type="ECO:0000313" key="5">
    <source>
        <dbReference type="EMBL" id="EME77536.1"/>
    </source>
</evidence>
<dbReference type="CDD" id="cd05930">
    <property type="entry name" value="A_NRPS"/>
    <property type="match status" value="1"/>
</dbReference>
<sequence length="2686" mass="298113">LQAQYDPLVMDDKQMQRFLNQLANVISQLQSGAFHDKRVRDIVLATEDDIQQVWAWNSTEPHVETKKMCIHHLVTAQARKGPDRMAVSAWDGKLTYGQLDRLSSRLARHLRSLGILTKEQIVPACFEKSKWTLIAQLAVLKAEAAYTLIDATSPRERVDQICRQTNATLVLVSRGQLSHLVDKVACCVVVDDASMAGLCSREGGDVDDEPGDPGSLAYVLFTSGSTGTPKGSLIEHASFTSSCLAFAPSMRISESTRALQFASYAFGASLFETLAVLLHGGCVCVPSEEQRIAALPDFIAREHVNWAFFTPSFLTTLRPQDVLHHQPFTLLAGGEPISSEMQQLWTPLCDLINVYGQSETSSACGVACITSDTPNPRNIGRGVGARLWVTEVDNVDALAAVGAVGELIVHGPGVGRGYLGQADDVVGPFLQEAPKWWCPDASNGACSDDPSGHGNGELQQRFFRTGDLVRYQPNGSLVHLGRIDGQIKINGQRIEVGEVEYHVKKQLLTLQQTGKSLTGTSETLGNLAVSVVAVPSSHAQSRNVLVAFIRVDTGMVKSGRRDYAAEVLGISFNDQMNELLTAHLSWASRPQHYIRMSHFPVTVTGKTDKKRLKSLATQLLQPASIASIPKGVVNGVSSSAQLPLTGTKSDPDHLEAMMCNMWAQVLRIDPTQVNPGDNFLHLGGDSIDAIRLVNIASRSGISTSMTDVLGHPVLKDLVRAIPSPSPHGPLQNGTQNRSIDCAPSAAQERLFFLDKMRPDQTPWYYNIPLAVRLRGPLDIYALEMCLATLERVHEPLRTTFHQTDVAGAIVQRIETPRCLIFKRPLHPIMSFDKARSVLEAEQRRPFLLHAEHLWRANVYPCEDGTHILSIVLHHIIADGWSVDVLCRDLSNYYADVVQGADILSHVNPLPIQYRQHAAQQQRELASGALQSQIDYWKTELADSQAAELPTDHVRQQILSGAAGIVKFELRGERYTRLQEFCKDHNATPFAVLLATFRATHYRATGAQDGIVGIPYSGRNTPELQSLIGFFVNTQCVRLRIREDEESFISLVHQTKTAVLNALKNQDVPFERVVSELVPGVRESSRNPLVQLMFALHGQSELGQIQLHGVESEVIADAGPGLAAWSRFDLEFHLYRGEDALDGAVLFARDLFEQVTIENFLKTFMTLLDRGLEQPDTHLAVLSTTTTPKNYLADFLDDSIAASYPSHASVVDIFKAQCMRTPDATAVTDSATGPLTYAQLDSRSDLVAMWLSDRHLAPEMVVAIFAPRSCETVVSILGILKAGLVYLPLDTRTPAGRVERIIDSVGASCRLLLVGSNQDPPDIHIHHPGWDIVRMSQVFEQRHLLESPLDCSRLHSPSPRSLAYIMFTSGSTGRPKGVMIEHRGIVRLLCQSHVTAQHPPAAKVAHISSLGFDATTWEIFSALLNGGTVCCIDHEQVIDALALGSQFQQEAIQVAMLTPALLKQCLEYCPTMLSQLAVLNVAGARFDPRDAQKTRSLMSGELYNVYGPTENTVLTTTYRLHPGDEYPNGVPVGTAINATGVFVMDSQQQLVAPGIVGELVIVGHGLARGYTDPALDHGRFIVLDDGVRQARAYRTGDLVRRRATDDMIEFIGRADAQIKIRGQRLELAEIEHTILEYNSGIKDAAVLACEDNNEELTLVAFVTPSRTDTATTSHVDSSHVRDWSSHFELNTYQDISSIDPAKLGRDFVGWKSMIDGEIIPESAMEEWLQDIMRVAVPEGENPGSVLEIGSGTGMILFNLNPEMESYIGLDPSQSAVNFTMSAIKSRPELVGKVEVRRGTALDIPSLGCIHPNLVIMNSVVQYFPSIEYLNVVLKHILALPGVRKIVFGDIRSYALYNEFLSAKTLHELRHSASKEDFRRRMESLREEEEELLISPLYFTQLAEEFPDQIEHVEILPKIMRAETELNGYRFNAVIHVRGEQGTRPIALETPHDEWQDFVASGMDADILSDMLQTRHYAPHILIGNIPYSNIMLEREIAAEIDQENANSEGRESWLSRAKEKASAQPSMSTVDLVEVGKLHGWDTKLSWARHGSQHGGLDVIFYHSQHAQSEPTPQFRFPTDTFTTTTPLCTQPLQRKRRKALVSDISNNLRRQLPTYMIPARIEILDQMPLNASGKIDSSELKRKATLLSKEHAPLRKVDLRPKTEMETVICEEIGIMLGLENVSADDNFFDLGGHSLMATRFAVRLSSRLKILVSVRDVFTSPVVGQLAQVLESRVDHVDGPETSVSSVYAPFQLLGLQDGKSVLEQVEIESQLDAPLRGHVYDAYPATQTQQVFLQDGPRRNAAYVDLVGSIDCELLKHCCMAMVQRFDILRTVFIQTRNRFYQVVLDQVWVPIEIHEVHGSMDDVTGSIRDQHSQDPRLSLGSSWLRIDILVDQRHSTVRLMVHMPHSMYDGASLQHWFRCLFIAYQGLDLPPSPPFAWYVKHMQDSRREGYKFWREVLHSSSPLTMTNLEFKGPADAGYRALRTIAIPSRNRSSTHTTATVFTAAWAKVLGRESGRDDINFGRLVSGREALPEAHQSIVGPCVNVVPVRIRFSDIESSASLLQEVQKQYLDCIPFSTIGLGEIRDHCTQWPRDDGAVDDARVLWSFVLFQESPAPMEFQQREVLLRTLPYSGPPTYEVDVVGNVDPDGSHLHVLIYARQRSASIATVDRMLHQLCEEVKELSES</sequence>
<dbReference type="InterPro" id="IPR020806">
    <property type="entry name" value="PKS_PP-bd"/>
</dbReference>
<dbReference type="GeneID" id="19342872"/>
<dbReference type="InterPro" id="IPR036736">
    <property type="entry name" value="ACP-like_sf"/>
</dbReference>
<name>M2ZZE4_PSEFD</name>
<evidence type="ECO:0000259" key="4">
    <source>
        <dbReference type="PROSITE" id="PS50075"/>
    </source>
</evidence>
<dbReference type="InterPro" id="IPR045851">
    <property type="entry name" value="AMP-bd_C_sf"/>
</dbReference>
<dbReference type="CDD" id="cd19531">
    <property type="entry name" value="LCL_NRPS-like"/>
    <property type="match status" value="1"/>
</dbReference>
<dbReference type="Gene3D" id="3.40.50.12780">
    <property type="entry name" value="N-terminal domain of ligase-like"/>
    <property type="match status" value="2"/>
</dbReference>
<dbReference type="GO" id="GO:0016874">
    <property type="term" value="F:ligase activity"/>
    <property type="evidence" value="ECO:0007669"/>
    <property type="project" value="UniProtKB-KW"/>
</dbReference>
<dbReference type="eggNOG" id="KOG1178">
    <property type="taxonomic scope" value="Eukaryota"/>
</dbReference>
<feature type="domain" description="Carrier" evidence="4">
    <location>
        <begin position="649"/>
        <end position="725"/>
    </location>
</feature>
<dbReference type="EMBL" id="KB446564">
    <property type="protein sequence ID" value="EME77536.1"/>
    <property type="molecule type" value="Genomic_DNA"/>
</dbReference>
<dbReference type="RefSeq" id="XP_007931362.1">
    <property type="nucleotide sequence ID" value="XM_007933171.1"/>
</dbReference>
<dbReference type="CDD" id="cd19542">
    <property type="entry name" value="CT_NRPS-like"/>
    <property type="match status" value="1"/>
</dbReference>
<dbReference type="SUPFAM" id="SSF47336">
    <property type="entry name" value="ACP-like"/>
    <property type="match status" value="2"/>
</dbReference>
<dbReference type="PANTHER" id="PTHR45527">
    <property type="entry name" value="NONRIBOSOMAL PEPTIDE SYNTHETASE"/>
    <property type="match status" value="1"/>
</dbReference>
<dbReference type="PROSITE" id="PS00012">
    <property type="entry name" value="PHOSPHOPANTETHEINE"/>
    <property type="match status" value="1"/>
</dbReference>
<evidence type="ECO:0000313" key="6">
    <source>
        <dbReference type="Proteomes" id="UP000016932"/>
    </source>
</evidence>
<dbReference type="Gene3D" id="1.10.1200.10">
    <property type="entry name" value="ACP-like"/>
    <property type="match status" value="1"/>
</dbReference>
<dbReference type="PROSITE" id="PS50075">
    <property type="entry name" value="CARRIER"/>
    <property type="match status" value="2"/>
</dbReference>
<keyword evidence="3" id="KW-0436">Ligase</keyword>
<dbReference type="SMART" id="SM00823">
    <property type="entry name" value="PKS_PP"/>
    <property type="match status" value="2"/>
</dbReference>
<dbReference type="Gene3D" id="3.40.50.150">
    <property type="entry name" value="Vaccinia Virus protein VP39"/>
    <property type="match status" value="1"/>
</dbReference>
<dbReference type="Gene3D" id="3.30.559.30">
    <property type="entry name" value="Nonribosomal peptide synthetase, condensation domain"/>
    <property type="match status" value="2"/>
</dbReference>
<evidence type="ECO:0000256" key="1">
    <source>
        <dbReference type="ARBA" id="ARBA00022450"/>
    </source>
</evidence>
<dbReference type="InterPro" id="IPR009081">
    <property type="entry name" value="PP-bd_ACP"/>
</dbReference>
<feature type="non-terminal residue" evidence="5">
    <location>
        <position position="2686"/>
    </location>
</feature>
<keyword evidence="2" id="KW-0597">Phosphoprotein</keyword>
<proteinExistence type="predicted"/>
<dbReference type="InterPro" id="IPR042099">
    <property type="entry name" value="ANL_N_sf"/>
</dbReference>
<evidence type="ECO:0000256" key="3">
    <source>
        <dbReference type="ARBA" id="ARBA00022598"/>
    </source>
</evidence>
<dbReference type="InterPro" id="IPR010071">
    <property type="entry name" value="AA_adenyl_dom"/>
</dbReference>
<dbReference type="Gene3D" id="3.40.50.1820">
    <property type="entry name" value="alpha/beta hydrolase"/>
    <property type="match status" value="1"/>
</dbReference>
<dbReference type="GO" id="GO:0005737">
    <property type="term" value="C:cytoplasm"/>
    <property type="evidence" value="ECO:0007669"/>
    <property type="project" value="TreeGrafter"/>
</dbReference>